<feature type="region of interest" description="Disordered" evidence="1">
    <location>
        <begin position="297"/>
        <end position="318"/>
    </location>
</feature>
<proteinExistence type="predicted"/>
<gene>
    <name evidence="4" type="ORF">IFO67_06425</name>
</gene>
<evidence type="ECO:0000259" key="3">
    <source>
        <dbReference type="Pfam" id="PF02470"/>
    </source>
</evidence>
<reference evidence="5" key="1">
    <citation type="submission" date="2023-07" db="EMBL/GenBank/DDBJ databases">
        <title>Thauera sp. CAU 1555 isolated from sand of Yaerae Beach.</title>
        <authorList>
            <person name="Kim W."/>
        </authorList>
    </citation>
    <scope>NUCLEOTIDE SEQUENCE [LARGE SCALE GENOMIC DNA]</scope>
    <source>
        <strain evidence="5">CAU 1555</strain>
    </source>
</reference>
<dbReference type="PANTHER" id="PTHR36698:SF2">
    <property type="entry name" value="MCE_MLAD DOMAIN-CONTAINING PROTEIN"/>
    <property type="match status" value="1"/>
</dbReference>
<evidence type="ECO:0000313" key="5">
    <source>
        <dbReference type="Proteomes" id="UP000603602"/>
    </source>
</evidence>
<feature type="domain" description="Mce/MlaD" evidence="3">
    <location>
        <begin position="44"/>
        <end position="112"/>
    </location>
</feature>
<keyword evidence="5" id="KW-1185">Reference proteome</keyword>
<feature type="transmembrane region" description="Helical" evidence="2">
    <location>
        <begin position="7"/>
        <end position="28"/>
    </location>
</feature>
<keyword evidence="2" id="KW-0472">Membrane</keyword>
<dbReference type="EMBL" id="JACYTO010000001">
    <property type="protein sequence ID" value="MBD8502515.1"/>
    <property type="molecule type" value="Genomic_DNA"/>
</dbReference>
<dbReference type="Proteomes" id="UP000603602">
    <property type="component" value="Unassembled WGS sequence"/>
</dbReference>
<sequence>MENRAHALAAGIFALVLGTALVAALWWFSDGREATRDYLLVSNGNVTGLNVQAQVRYRGISAGKVVDIRVDPADPRHILVTIRIREELPVTRGTRASLGYQGVTGLAYVQLEDTGEDPQPLRAEDGKLPRIALQAGLLDQVTDAALLAVKRFSEVAERTAAFFDEENIERFSQTLSRLESAAVGVDRTFKVAPDAFAAVRDTFNPQNMRRLAATLENLERASAESGPAMTELRGLMARVSGMAERLDRAAVAASDGVLDDTLPQLNELLAELVSTSRRMGRLIDELEAAPQMLVVGRGARQPGPGENGFEAPVASQHQ</sequence>
<keyword evidence="2" id="KW-0812">Transmembrane</keyword>
<comment type="caution">
    <text evidence="4">The sequence shown here is derived from an EMBL/GenBank/DDBJ whole genome shotgun (WGS) entry which is preliminary data.</text>
</comment>
<keyword evidence="2" id="KW-1133">Transmembrane helix</keyword>
<dbReference type="PANTHER" id="PTHR36698">
    <property type="entry name" value="BLL5892 PROTEIN"/>
    <property type="match status" value="1"/>
</dbReference>
<evidence type="ECO:0000256" key="2">
    <source>
        <dbReference type="SAM" id="Phobius"/>
    </source>
</evidence>
<protein>
    <submittedName>
        <fullName evidence="4">MCE family protein</fullName>
    </submittedName>
</protein>
<evidence type="ECO:0000313" key="4">
    <source>
        <dbReference type="EMBL" id="MBD8502515.1"/>
    </source>
</evidence>
<dbReference type="Pfam" id="PF02470">
    <property type="entry name" value="MlaD"/>
    <property type="match status" value="1"/>
</dbReference>
<evidence type="ECO:0000256" key="1">
    <source>
        <dbReference type="SAM" id="MobiDB-lite"/>
    </source>
</evidence>
<accession>A0ABR9B850</accession>
<name>A0ABR9B850_9RHOO</name>
<organism evidence="4 5">
    <name type="scientific">Thauera sedimentorum</name>
    <dbReference type="NCBI Taxonomy" id="2767595"/>
    <lineage>
        <taxon>Bacteria</taxon>
        <taxon>Pseudomonadati</taxon>
        <taxon>Pseudomonadota</taxon>
        <taxon>Betaproteobacteria</taxon>
        <taxon>Rhodocyclales</taxon>
        <taxon>Zoogloeaceae</taxon>
        <taxon>Thauera</taxon>
    </lineage>
</organism>
<dbReference type="RefSeq" id="WP_187717293.1">
    <property type="nucleotide sequence ID" value="NZ_JACTAH010000001.1"/>
</dbReference>
<dbReference type="InterPro" id="IPR003399">
    <property type="entry name" value="Mce/MlaD"/>
</dbReference>